<evidence type="ECO:0000256" key="8">
    <source>
        <dbReference type="ARBA" id="ARBA00023136"/>
    </source>
</evidence>
<keyword evidence="4 9" id="KW-0812">Transmembrane</keyword>
<dbReference type="GO" id="GO:0005886">
    <property type="term" value="C:plasma membrane"/>
    <property type="evidence" value="ECO:0007669"/>
    <property type="project" value="UniProtKB-SubCell"/>
</dbReference>
<comment type="subcellular location">
    <subcellularLocation>
        <location evidence="1">Cell inner membrane</location>
    </subcellularLocation>
    <subcellularLocation>
        <location evidence="2">Cell membrane</location>
        <topology evidence="2">Multi-pass membrane protein</topology>
    </subcellularLocation>
</comment>
<dbReference type="NCBIfam" id="TIGR02868">
    <property type="entry name" value="CydC"/>
    <property type="match status" value="1"/>
</dbReference>
<dbReference type="PANTHER" id="PTHR24221">
    <property type="entry name" value="ATP-BINDING CASSETTE SUB-FAMILY B"/>
    <property type="match status" value="1"/>
</dbReference>
<feature type="transmembrane region" description="Helical" evidence="9">
    <location>
        <begin position="143"/>
        <end position="164"/>
    </location>
</feature>
<dbReference type="InterPro" id="IPR017871">
    <property type="entry name" value="ABC_transporter-like_CS"/>
</dbReference>
<evidence type="ECO:0000256" key="6">
    <source>
        <dbReference type="ARBA" id="ARBA00022840"/>
    </source>
</evidence>
<dbReference type="InterPro" id="IPR027417">
    <property type="entry name" value="P-loop_NTPase"/>
</dbReference>
<feature type="domain" description="ABC transporter" evidence="10">
    <location>
        <begin position="343"/>
        <end position="565"/>
    </location>
</feature>
<feature type="transmembrane region" description="Helical" evidence="9">
    <location>
        <begin position="170"/>
        <end position="191"/>
    </location>
</feature>
<feature type="transmembrane region" description="Helical" evidence="9">
    <location>
        <begin position="253"/>
        <end position="275"/>
    </location>
</feature>
<name>A0A366DKV4_9HYPH</name>
<dbReference type="OrthoDB" id="5288404at2"/>
<gene>
    <name evidence="12" type="ORF">DFR47_11235</name>
</gene>
<dbReference type="Pfam" id="PF00005">
    <property type="entry name" value="ABC_tran"/>
    <property type="match status" value="1"/>
</dbReference>
<dbReference type="InterPro" id="IPR003439">
    <property type="entry name" value="ABC_transporter-like_ATP-bd"/>
</dbReference>
<dbReference type="InterPro" id="IPR036640">
    <property type="entry name" value="ABC1_TM_sf"/>
</dbReference>
<evidence type="ECO:0000256" key="1">
    <source>
        <dbReference type="ARBA" id="ARBA00004533"/>
    </source>
</evidence>
<keyword evidence="7 9" id="KW-1133">Transmembrane helix</keyword>
<dbReference type="AlphaFoldDB" id="A0A366DKV4"/>
<dbReference type="GO" id="GO:0034775">
    <property type="term" value="P:glutathione transmembrane transport"/>
    <property type="evidence" value="ECO:0007669"/>
    <property type="project" value="InterPro"/>
</dbReference>
<dbReference type="GO" id="GO:0016887">
    <property type="term" value="F:ATP hydrolysis activity"/>
    <property type="evidence" value="ECO:0007669"/>
    <property type="project" value="InterPro"/>
</dbReference>
<keyword evidence="8 9" id="KW-0472">Membrane</keyword>
<evidence type="ECO:0000256" key="5">
    <source>
        <dbReference type="ARBA" id="ARBA00022741"/>
    </source>
</evidence>
<evidence type="ECO:0000256" key="4">
    <source>
        <dbReference type="ARBA" id="ARBA00022692"/>
    </source>
</evidence>
<dbReference type="Gene3D" id="1.20.1560.10">
    <property type="entry name" value="ABC transporter type 1, transmembrane domain"/>
    <property type="match status" value="1"/>
</dbReference>
<evidence type="ECO:0000256" key="2">
    <source>
        <dbReference type="ARBA" id="ARBA00004651"/>
    </source>
</evidence>
<dbReference type="SUPFAM" id="SSF90123">
    <property type="entry name" value="ABC transporter transmembrane region"/>
    <property type="match status" value="1"/>
</dbReference>
<sequence>MKKLAVLKPVLTLFFSEKRGKLWAGMLLSSITVLCGILLLGLSGWFITATAIAGMASATALAFDVFAPAAGIRLLAILRTASRYAERLVTHDATLAVLAAMREKLFRSWAAPQAAKTLLRRPSRLLFRLTADIDALDALYLRVLVPAAAAFVTMLVVGIAFWLMDTTFSLAMVLVLLVAGFGLPVIAALWAMKPVRRRAKAVEAVRARSIDLVSGQTDLLMAGRLKAQSASICMADQRLSVADDHLNRIEVSVGAGFGIASVLLLCVALLGGVWLAEAGVISPAVAAFALLMALGAMEPFAALRRGAMELGRTLMAAQRVGDRYDTKPHFYMPVQPANPQDAVYLEQVEMRYEDNAPLVLQDINLTVRKGEKLAIVGTSGTGKSTLMALLAGEMVQNSGIVRHDAATLLTQKTQLFQDSLAENLRLAQPQASDADLMQVLELAGLSGTVTEMPQQLETMLGEGGLGLSGGQARRLALARLFLHNTPLWLLDEPTEGLDKTTAQDILQRLAQASGGSGTENRTMIIATHLRREAEIADRIIVMSNGRMTAEALKNTPAFSEVLETLRQV</sequence>
<dbReference type="RefSeq" id="WP_113946166.1">
    <property type="nucleotide sequence ID" value="NZ_JBHEEG010000011.1"/>
</dbReference>
<feature type="domain" description="ABC transmembrane type-1" evidence="11">
    <location>
        <begin position="23"/>
        <end position="312"/>
    </location>
</feature>
<feature type="transmembrane region" description="Helical" evidence="9">
    <location>
        <begin position="52"/>
        <end position="78"/>
    </location>
</feature>
<proteinExistence type="inferred from homology"/>
<keyword evidence="5" id="KW-0547">Nucleotide-binding</keyword>
<comment type="similarity">
    <text evidence="3">Belongs to the ABC transporter superfamily.</text>
</comment>
<dbReference type="PROSITE" id="PS50893">
    <property type="entry name" value="ABC_TRANSPORTER_2"/>
    <property type="match status" value="1"/>
</dbReference>
<dbReference type="InterPro" id="IPR039421">
    <property type="entry name" value="Type_1_exporter"/>
</dbReference>
<evidence type="ECO:0000259" key="10">
    <source>
        <dbReference type="PROSITE" id="PS50893"/>
    </source>
</evidence>
<evidence type="ECO:0000256" key="7">
    <source>
        <dbReference type="ARBA" id="ARBA00022989"/>
    </source>
</evidence>
<evidence type="ECO:0000256" key="9">
    <source>
        <dbReference type="SAM" id="Phobius"/>
    </source>
</evidence>
<dbReference type="GO" id="GO:0140359">
    <property type="term" value="F:ABC-type transporter activity"/>
    <property type="evidence" value="ECO:0007669"/>
    <property type="project" value="InterPro"/>
</dbReference>
<dbReference type="Gene3D" id="3.40.50.300">
    <property type="entry name" value="P-loop containing nucleotide triphosphate hydrolases"/>
    <property type="match status" value="1"/>
</dbReference>
<dbReference type="PROSITE" id="PS50929">
    <property type="entry name" value="ABC_TM1F"/>
    <property type="match status" value="1"/>
</dbReference>
<dbReference type="CDD" id="cd03228">
    <property type="entry name" value="ABCC_MRP_Like"/>
    <property type="match status" value="1"/>
</dbReference>
<feature type="transmembrane region" description="Helical" evidence="9">
    <location>
        <begin position="21"/>
        <end position="46"/>
    </location>
</feature>
<comment type="caution">
    <text evidence="12">The sequence shown here is derived from an EMBL/GenBank/DDBJ whole genome shotgun (WGS) entry which is preliminary data.</text>
</comment>
<accession>A0A366DKV4</accession>
<evidence type="ECO:0000313" key="12">
    <source>
        <dbReference type="EMBL" id="RBO90565.1"/>
    </source>
</evidence>
<dbReference type="PANTHER" id="PTHR24221:SF653">
    <property type="entry name" value="TRANSPORT ATP-BINDING PROTEIN CYDC"/>
    <property type="match status" value="1"/>
</dbReference>
<evidence type="ECO:0000259" key="11">
    <source>
        <dbReference type="PROSITE" id="PS50929"/>
    </source>
</evidence>
<dbReference type="SMART" id="SM00382">
    <property type="entry name" value="AAA"/>
    <property type="match status" value="1"/>
</dbReference>
<dbReference type="GO" id="GO:0005524">
    <property type="term" value="F:ATP binding"/>
    <property type="evidence" value="ECO:0007669"/>
    <property type="project" value="UniProtKB-KW"/>
</dbReference>
<evidence type="ECO:0000256" key="3">
    <source>
        <dbReference type="ARBA" id="ARBA00005417"/>
    </source>
</evidence>
<dbReference type="GO" id="GO:0034040">
    <property type="term" value="F:ATPase-coupled lipid transmembrane transporter activity"/>
    <property type="evidence" value="ECO:0007669"/>
    <property type="project" value="TreeGrafter"/>
</dbReference>
<dbReference type="EMBL" id="QNRH01000012">
    <property type="protein sequence ID" value="RBO90565.1"/>
    <property type="molecule type" value="Genomic_DNA"/>
</dbReference>
<dbReference type="SUPFAM" id="SSF52540">
    <property type="entry name" value="P-loop containing nucleoside triphosphate hydrolases"/>
    <property type="match status" value="1"/>
</dbReference>
<feature type="transmembrane region" description="Helical" evidence="9">
    <location>
        <begin position="281"/>
        <end position="303"/>
    </location>
</feature>
<dbReference type="Proteomes" id="UP000252893">
    <property type="component" value="Unassembled WGS sequence"/>
</dbReference>
<dbReference type="InterPro" id="IPR003593">
    <property type="entry name" value="AAA+_ATPase"/>
</dbReference>
<keyword evidence="13" id="KW-1185">Reference proteome</keyword>
<dbReference type="PROSITE" id="PS00211">
    <property type="entry name" value="ABC_TRANSPORTER_1"/>
    <property type="match status" value="1"/>
</dbReference>
<dbReference type="InterPro" id="IPR011527">
    <property type="entry name" value="ABC1_TM_dom"/>
</dbReference>
<keyword evidence="6 12" id="KW-0067">ATP-binding</keyword>
<reference evidence="12 13" key="1">
    <citation type="submission" date="2018-06" db="EMBL/GenBank/DDBJ databases">
        <title>Genomic Encyclopedia of Type Strains, Phase IV (KMG-IV): sequencing the most valuable type-strain genomes for metagenomic binning, comparative biology and taxonomic classification.</title>
        <authorList>
            <person name="Goeker M."/>
        </authorList>
    </citation>
    <scope>NUCLEOTIDE SEQUENCE [LARGE SCALE GENOMIC DNA]</scope>
    <source>
        <strain evidence="12 13">DSM 25619</strain>
    </source>
</reference>
<protein>
    <submittedName>
        <fullName evidence="12">ATP-binding cassette subfamily C protein CydC</fullName>
    </submittedName>
</protein>
<dbReference type="InterPro" id="IPR014223">
    <property type="entry name" value="ABC_CydC/D"/>
</dbReference>
<organism evidence="12 13">
    <name type="scientific">Pseudochrobactrum asaccharolyticum</name>
    <dbReference type="NCBI Taxonomy" id="354351"/>
    <lineage>
        <taxon>Bacteria</taxon>
        <taxon>Pseudomonadati</taxon>
        <taxon>Pseudomonadota</taxon>
        <taxon>Alphaproteobacteria</taxon>
        <taxon>Hyphomicrobiales</taxon>
        <taxon>Brucellaceae</taxon>
        <taxon>Pseudochrobactrum</taxon>
    </lineage>
</organism>
<dbReference type="GO" id="GO:0045454">
    <property type="term" value="P:cell redox homeostasis"/>
    <property type="evidence" value="ECO:0007669"/>
    <property type="project" value="InterPro"/>
</dbReference>
<evidence type="ECO:0000313" key="13">
    <source>
        <dbReference type="Proteomes" id="UP000252893"/>
    </source>
</evidence>